<dbReference type="SUPFAM" id="SSF101447">
    <property type="entry name" value="Formin homology 2 domain (FH2 domain)"/>
    <property type="match status" value="1"/>
</dbReference>
<dbReference type="PANTHER" id="PTHR45733:SF10">
    <property type="entry name" value="FORMIN-LIKE PROTEIN 15A-RELATED"/>
    <property type="match status" value="1"/>
</dbReference>
<evidence type="ECO:0000256" key="5">
    <source>
        <dbReference type="ARBA" id="ARBA00023163"/>
    </source>
</evidence>
<dbReference type="GO" id="GO:0048766">
    <property type="term" value="P:root hair initiation"/>
    <property type="evidence" value="ECO:0007669"/>
    <property type="project" value="UniProtKB-ARBA"/>
</dbReference>
<dbReference type="InterPro" id="IPR011598">
    <property type="entry name" value="bHLH_dom"/>
</dbReference>
<dbReference type="Gene3D" id="1.20.58.2220">
    <property type="entry name" value="Formin, FH2 domain"/>
    <property type="match status" value="1"/>
</dbReference>
<dbReference type="CDD" id="cd11454">
    <property type="entry name" value="bHLH_AtIND_like"/>
    <property type="match status" value="1"/>
</dbReference>
<evidence type="ECO:0000256" key="1">
    <source>
        <dbReference type="ARBA" id="ARBA00004123"/>
    </source>
</evidence>
<protein>
    <recommendedName>
        <fullName evidence="7">Formin-like protein</fullName>
    </recommendedName>
</protein>
<dbReference type="SMART" id="SM00353">
    <property type="entry name" value="HLH"/>
    <property type="match status" value="1"/>
</dbReference>
<dbReference type="Pfam" id="PF14299">
    <property type="entry name" value="PP2"/>
    <property type="match status" value="1"/>
</dbReference>
<dbReference type="GO" id="GO:0006355">
    <property type="term" value="P:regulation of DNA-templated transcription"/>
    <property type="evidence" value="ECO:0007669"/>
    <property type="project" value="UniProtKB-ARBA"/>
</dbReference>
<dbReference type="PROSITE" id="PS51444">
    <property type="entry name" value="FH2"/>
    <property type="match status" value="1"/>
</dbReference>
<feature type="domain" description="Protein kinase" evidence="8">
    <location>
        <begin position="1"/>
        <end position="158"/>
    </location>
</feature>
<dbReference type="SUPFAM" id="SSF56112">
    <property type="entry name" value="Protein kinase-like (PK-like)"/>
    <property type="match status" value="1"/>
</dbReference>
<dbReference type="Gene3D" id="1.10.510.10">
    <property type="entry name" value="Transferase(Phosphotransferase) domain 1"/>
    <property type="match status" value="1"/>
</dbReference>
<dbReference type="InterPro" id="IPR000719">
    <property type="entry name" value="Prot_kinase_dom"/>
</dbReference>
<evidence type="ECO:0000256" key="7">
    <source>
        <dbReference type="RuleBase" id="RU361260"/>
    </source>
</evidence>
<dbReference type="GO" id="GO:0005634">
    <property type="term" value="C:nucleus"/>
    <property type="evidence" value="ECO:0007669"/>
    <property type="project" value="UniProtKB-SubCell"/>
</dbReference>
<dbReference type="InterPro" id="IPR042201">
    <property type="entry name" value="FH2_Formin_sf"/>
</dbReference>
<dbReference type="Pfam" id="PF02181">
    <property type="entry name" value="FH2"/>
    <property type="match status" value="1"/>
</dbReference>
<comment type="subcellular location">
    <subcellularLocation>
        <location evidence="1">Nucleus</location>
    </subcellularLocation>
</comment>
<dbReference type="Proteomes" id="UP001229421">
    <property type="component" value="Unassembled WGS sequence"/>
</dbReference>
<dbReference type="InterPro" id="IPR008271">
    <property type="entry name" value="Ser/Thr_kinase_AS"/>
</dbReference>
<sequence length="737" mass="84485">MQRVIHRDIKSSNILLDENWNAKVSDMGLSKTGPANQPYTSLFTHAVGTPGYCDPQYMNSYILTKESDVYSFGVVLFEVICGRLCYNYSNGRLDILVPTWIEAYNQEKLHEIIFQHLMPPIDLTALEKISRIAVQCLQTSREKRPTMSRVVQDLEIALESQRPPNSYEDGLKDVVSSLKYRSCKVVKMLLSKGVFFNRGETWFSLNDYGEHCEMISIASCSVIPDHEHDRRICRHHSNYESRFTSCSYMTCGRSFKTRVKTQFLSPLVTYTVNLVFRCNNKLKEKATRQQYIAITYELKEEKYISRVHLTNKREHGWMVAALHKFTSNQSIVDLEIIFKSINPPTELEIEGIEFEPVDNISRASNMEIMLAKAKMPLRDMLAAALAMDESILNGDQMEKFIKFCPTKEEMELLQNYTGDKEMLCKCEQFFLEFMNVPRVESKLHVFLFKLQFNTKLAELKKSLNTINSACNEVRSSDKLMELGNLYMGNTFNKGTARGTAIGFKLDTLLKLTDTRASNSTTSAMHFFCKVVDSKSPALLDFHLDLVTLESATKIQLMKSLAEEMQAIIKGLEKVKQELDASAHDGPVSQVFRKTLNQFIGFAESEMASVMNLYNVVGRNADTLAIYFGEDPARCSFELVTRTLLKFVRLFRKAHAENYKQKRRDRITEKLRILQNLIPNGTKVDITTMLEEAVEYVKFLKLQIQLLSSDDMWMYAPIAYNGMAMGLYHINISQNLPS</sequence>
<dbReference type="FunFam" id="4.10.280.10:FF:000022">
    <property type="entry name" value="Basic helix-loop-helix transcription factor"/>
    <property type="match status" value="1"/>
</dbReference>
<keyword evidence="3" id="KW-0805">Transcription regulation</keyword>
<dbReference type="AlphaFoldDB" id="A0AAD8KIW0"/>
<dbReference type="PROSITE" id="PS00108">
    <property type="entry name" value="PROTEIN_KINASE_ST"/>
    <property type="match status" value="1"/>
</dbReference>
<dbReference type="InterPro" id="IPR011009">
    <property type="entry name" value="Kinase-like_dom_sf"/>
</dbReference>
<reference evidence="11" key="1">
    <citation type="journal article" date="2023" name="bioRxiv">
        <title>Improved chromosome-level genome assembly for marigold (Tagetes erecta).</title>
        <authorList>
            <person name="Jiang F."/>
            <person name="Yuan L."/>
            <person name="Wang S."/>
            <person name="Wang H."/>
            <person name="Xu D."/>
            <person name="Wang A."/>
            <person name="Fan W."/>
        </authorList>
    </citation>
    <scope>NUCLEOTIDE SEQUENCE</scope>
    <source>
        <strain evidence="11">WSJ</strain>
        <tissue evidence="11">Leaf</tissue>
    </source>
</reference>
<dbReference type="InterPro" id="IPR036638">
    <property type="entry name" value="HLH_DNA-bd_sf"/>
</dbReference>
<proteinExistence type="inferred from homology"/>
<dbReference type="SUPFAM" id="SSF47459">
    <property type="entry name" value="HLH, helix-loop-helix DNA-binding domain"/>
    <property type="match status" value="1"/>
</dbReference>
<dbReference type="InterPro" id="IPR025886">
    <property type="entry name" value="PP2-like"/>
</dbReference>
<dbReference type="GO" id="GO:0003677">
    <property type="term" value="F:DNA binding"/>
    <property type="evidence" value="ECO:0007669"/>
    <property type="project" value="UniProtKB-KW"/>
</dbReference>
<keyword evidence="12" id="KW-1185">Reference proteome</keyword>
<dbReference type="Pfam" id="PF00010">
    <property type="entry name" value="HLH"/>
    <property type="match status" value="1"/>
</dbReference>
<dbReference type="Pfam" id="PF00069">
    <property type="entry name" value="Pkinase"/>
    <property type="match status" value="1"/>
</dbReference>
<dbReference type="PROSITE" id="PS50888">
    <property type="entry name" value="BHLH"/>
    <property type="match status" value="1"/>
</dbReference>
<keyword evidence="4" id="KW-0238">DNA-binding</keyword>
<accession>A0AAD8KIW0</accession>
<evidence type="ECO:0000313" key="12">
    <source>
        <dbReference type="Proteomes" id="UP001229421"/>
    </source>
</evidence>
<evidence type="ECO:0000259" key="8">
    <source>
        <dbReference type="PROSITE" id="PS50011"/>
    </source>
</evidence>
<evidence type="ECO:0000256" key="4">
    <source>
        <dbReference type="ARBA" id="ARBA00023125"/>
    </source>
</evidence>
<organism evidence="11 12">
    <name type="scientific">Tagetes erecta</name>
    <name type="common">African marigold</name>
    <dbReference type="NCBI Taxonomy" id="13708"/>
    <lineage>
        <taxon>Eukaryota</taxon>
        <taxon>Viridiplantae</taxon>
        <taxon>Streptophyta</taxon>
        <taxon>Embryophyta</taxon>
        <taxon>Tracheophyta</taxon>
        <taxon>Spermatophyta</taxon>
        <taxon>Magnoliopsida</taxon>
        <taxon>eudicotyledons</taxon>
        <taxon>Gunneridae</taxon>
        <taxon>Pentapetalae</taxon>
        <taxon>asterids</taxon>
        <taxon>campanulids</taxon>
        <taxon>Asterales</taxon>
        <taxon>Asteraceae</taxon>
        <taxon>Asteroideae</taxon>
        <taxon>Heliantheae alliance</taxon>
        <taxon>Tageteae</taxon>
        <taxon>Tagetes</taxon>
    </lineage>
</organism>
<dbReference type="InterPro" id="IPR051144">
    <property type="entry name" value="Formin_homology_domain"/>
</dbReference>
<dbReference type="PROSITE" id="PS50011">
    <property type="entry name" value="PROTEIN_KINASE_DOM"/>
    <property type="match status" value="1"/>
</dbReference>
<dbReference type="InterPro" id="IPR015425">
    <property type="entry name" value="FH2_Formin"/>
</dbReference>
<evidence type="ECO:0000256" key="3">
    <source>
        <dbReference type="ARBA" id="ARBA00023015"/>
    </source>
</evidence>
<comment type="caution">
    <text evidence="11">The sequence shown here is derived from an EMBL/GenBank/DDBJ whole genome shotgun (WGS) entry which is preliminary data.</text>
</comment>
<dbReference type="Gene3D" id="4.10.280.10">
    <property type="entry name" value="Helix-loop-helix DNA-binding domain"/>
    <property type="match status" value="1"/>
</dbReference>
<evidence type="ECO:0000259" key="10">
    <source>
        <dbReference type="PROSITE" id="PS51444"/>
    </source>
</evidence>
<dbReference type="GO" id="GO:0005524">
    <property type="term" value="F:ATP binding"/>
    <property type="evidence" value="ECO:0007669"/>
    <property type="project" value="InterPro"/>
</dbReference>
<dbReference type="GO" id="GO:0046983">
    <property type="term" value="F:protein dimerization activity"/>
    <property type="evidence" value="ECO:0007669"/>
    <property type="project" value="InterPro"/>
</dbReference>
<evidence type="ECO:0000313" key="11">
    <source>
        <dbReference type="EMBL" id="KAK1422303.1"/>
    </source>
</evidence>
<evidence type="ECO:0000259" key="9">
    <source>
        <dbReference type="PROSITE" id="PS50888"/>
    </source>
</evidence>
<keyword evidence="6" id="KW-0539">Nucleus</keyword>
<name>A0AAD8KIW0_TARER</name>
<feature type="domain" description="BHLH" evidence="9">
    <location>
        <begin position="650"/>
        <end position="699"/>
    </location>
</feature>
<dbReference type="EMBL" id="JAUHHV010000006">
    <property type="protein sequence ID" value="KAK1422303.1"/>
    <property type="molecule type" value="Genomic_DNA"/>
</dbReference>
<gene>
    <name evidence="11" type="ORF">QVD17_25322</name>
</gene>
<evidence type="ECO:0000256" key="6">
    <source>
        <dbReference type="ARBA" id="ARBA00023242"/>
    </source>
</evidence>
<dbReference type="PANTHER" id="PTHR45733">
    <property type="entry name" value="FORMIN-J"/>
    <property type="match status" value="1"/>
</dbReference>
<dbReference type="GO" id="GO:0004672">
    <property type="term" value="F:protein kinase activity"/>
    <property type="evidence" value="ECO:0007669"/>
    <property type="project" value="InterPro"/>
</dbReference>
<comment type="similarity">
    <text evidence="2">Belongs to the formin-like family. Class-II subfamily.</text>
</comment>
<dbReference type="SMART" id="SM00498">
    <property type="entry name" value="FH2"/>
    <property type="match status" value="1"/>
</dbReference>
<evidence type="ECO:0000256" key="2">
    <source>
        <dbReference type="ARBA" id="ARBA00006468"/>
    </source>
</evidence>
<feature type="domain" description="FH2" evidence="10">
    <location>
        <begin position="288"/>
        <end position="676"/>
    </location>
</feature>
<keyword evidence="5" id="KW-0804">Transcription</keyword>